<dbReference type="EMBL" id="AUZY01012235">
    <property type="protein sequence ID" value="EQD31072.1"/>
    <property type="molecule type" value="Genomic_DNA"/>
</dbReference>
<dbReference type="Pfam" id="PF13462">
    <property type="entry name" value="Thioredoxin_4"/>
    <property type="match status" value="1"/>
</dbReference>
<comment type="caution">
    <text evidence="2">The sequence shown here is derived from an EMBL/GenBank/DDBJ whole genome shotgun (WGS) entry which is preliminary data.</text>
</comment>
<organism evidence="2">
    <name type="scientific">mine drainage metagenome</name>
    <dbReference type="NCBI Taxonomy" id="410659"/>
    <lineage>
        <taxon>unclassified sequences</taxon>
        <taxon>metagenomes</taxon>
        <taxon>ecological metagenomes</taxon>
    </lineage>
</organism>
<dbReference type="SUPFAM" id="SSF52833">
    <property type="entry name" value="Thioredoxin-like"/>
    <property type="match status" value="1"/>
</dbReference>
<name>T0YGY5_9ZZZZ</name>
<feature type="non-terminal residue" evidence="2">
    <location>
        <position position="100"/>
    </location>
</feature>
<gene>
    <name evidence="2" type="ORF">B1B_18282</name>
</gene>
<evidence type="ECO:0000313" key="2">
    <source>
        <dbReference type="EMBL" id="EQD31072.1"/>
    </source>
</evidence>
<dbReference type="Gene3D" id="3.40.30.10">
    <property type="entry name" value="Glutaredoxin"/>
    <property type="match status" value="1"/>
</dbReference>
<dbReference type="AlphaFoldDB" id="T0YGY5"/>
<protein>
    <recommendedName>
        <fullName evidence="1">Thioredoxin-like fold domain-containing protein</fullName>
    </recommendedName>
</protein>
<accession>T0YGY5</accession>
<dbReference type="InterPro" id="IPR036249">
    <property type="entry name" value="Thioredoxin-like_sf"/>
</dbReference>
<feature type="domain" description="Thioredoxin-like fold" evidence="1">
    <location>
        <begin position="3"/>
        <end position="97"/>
    </location>
</feature>
<sequence>MSAAVASVCASRQNAFKAMDKLLFQTNLAKQAIGGWSSIATQAGIRSKSQFDDCMASPSARQAVEANVALGKHLGIDATPALIIGGRMMYGYQSEEKIMT</sequence>
<dbReference type="InterPro" id="IPR012336">
    <property type="entry name" value="Thioredoxin-like_fold"/>
</dbReference>
<proteinExistence type="predicted"/>
<reference evidence="2" key="1">
    <citation type="submission" date="2013-08" db="EMBL/GenBank/DDBJ databases">
        <authorList>
            <person name="Mendez C."/>
            <person name="Richter M."/>
            <person name="Ferrer M."/>
            <person name="Sanchez J."/>
        </authorList>
    </citation>
    <scope>NUCLEOTIDE SEQUENCE</scope>
</reference>
<evidence type="ECO:0000259" key="1">
    <source>
        <dbReference type="Pfam" id="PF13462"/>
    </source>
</evidence>
<reference evidence="2" key="2">
    <citation type="journal article" date="2014" name="ISME J.">
        <title>Microbial stratification in low pH oxic and suboxic macroscopic growths along an acid mine drainage.</title>
        <authorList>
            <person name="Mendez-Garcia C."/>
            <person name="Mesa V."/>
            <person name="Sprenger R.R."/>
            <person name="Richter M."/>
            <person name="Diez M.S."/>
            <person name="Solano J."/>
            <person name="Bargiela R."/>
            <person name="Golyshina O.V."/>
            <person name="Manteca A."/>
            <person name="Ramos J.L."/>
            <person name="Gallego J.R."/>
            <person name="Llorente I."/>
            <person name="Martins Dos Santos V.A."/>
            <person name="Jensen O.N."/>
            <person name="Pelaez A.I."/>
            <person name="Sanchez J."/>
            <person name="Ferrer M."/>
        </authorList>
    </citation>
    <scope>NUCLEOTIDE SEQUENCE</scope>
</reference>